<feature type="chain" id="PRO_5011486563" evidence="2">
    <location>
        <begin position="24"/>
        <end position="1230"/>
    </location>
</feature>
<keyword evidence="2" id="KW-0732">Signal</keyword>
<proteinExistence type="predicted"/>
<dbReference type="Gene3D" id="2.180.10.10">
    <property type="entry name" value="RHS repeat-associated core"/>
    <property type="match status" value="1"/>
</dbReference>
<keyword evidence="6" id="KW-1185">Reference proteome</keyword>
<protein>
    <submittedName>
        <fullName evidence="5">RHS repeat-associated core domain-containing protein</fullName>
    </submittedName>
</protein>
<feature type="signal peptide" evidence="2">
    <location>
        <begin position="1"/>
        <end position="23"/>
    </location>
</feature>
<dbReference type="InterPro" id="IPR045619">
    <property type="entry name" value="DUF6443"/>
</dbReference>
<dbReference type="InterPro" id="IPR022385">
    <property type="entry name" value="Rhs_assc_core"/>
</dbReference>
<feature type="compositionally biased region" description="Basic and acidic residues" evidence="1">
    <location>
        <begin position="1143"/>
        <end position="1167"/>
    </location>
</feature>
<feature type="compositionally biased region" description="Low complexity" evidence="1">
    <location>
        <begin position="1127"/>
        <end position="1136"/>
    </location>
</feature>
<dbReference type="OrthoDB" id="2972467at2"/>
<dbReference type="STRING" id="356305.SAMN05421841_1846"/>
<dbReference type="InterPro" id="IPR029097">
    <property type="entry name" value="Ntox8"/>
</dbReference>
<feature type="compositionally biased region" description="Basic and acidic residues" evidence="1">
    <location>
        <begin position="1183"/>
        <end position="1193"/>
    </location>
</feature>
<dbReference type="RefSeq" id="WP_089791704.1">
    <property type="nucleotide sequence ID" value="NZ_FOIU01000001.1"/>
</dbReference>
<gene>
    <name evidence="5" type="ORF">SAMN05421841_1846</name>
</gene>
<feature type="domain" description="Bacterial toxin 8" evidence="3">
    <location>
        <begin position="1149"/>
        <end position="1216"/>
    </location>
</feature>
<evidence type="ECO:0000256" key="1">
    <source>
        <dbReference type="SAM" id="MobiDB-lite"/>
    </source>
</evidence>
<evidence type="ECO:0000313" key="6">
    <source>
        <dbReference type="Proteomes" id="UP000199469"/>
    </source>
</evidence>
<accession>A0A1I0QE28</accession>
<evidence type="ECO:0000313" key="5">
    <source>
        <dbReference type="EMBL" id="SEW25316.1"/>
    </source>
</evidence>
<organism evidence="5 6">
    <name type="scientific">Chryseobacterium wanjuense</name>
    <dbReference type="NCBI Taxonomy" id="356305"/>
    <lineage>
        <taxon>Bacteria</taxon>
        <taxon>Pseudomonadati</taxon>
        <taxon>Bacteroidota</taxon>
        <taxon>Flavobacteriia</taxon>
        <taxon>Flavobacteriales</taxon>
        <taxon>Weeksellaceae</taxon>
        <taxon>Chryseobacterium group</taxon>
        <taxon>Chryseobacterium</taxon>
    </lineage>
</organism>
<feature type="region of interest" description="Disordered" evidence="1">
    <location>
        <begin position="1123"/>
        <end position="1230"/>
    </location>
</feature>
<evidence type="ECO:0000259" key="3">
    <source>
        <dbReference type="Pfam" id="PF15545"/>
    </source>
</evidence>
<feature type="domain" description="DUF6443" evidence="4">
    <location>
        <begin position="34"/>
        <end position="155"/>
    </location>
</feature>
<name>A0A1I0QE28_9FLAO</name>
<evidence type="ECO:0000256" key="2">
    <source>
        <dbReference type="SAM" id="SignalP"/>
    </source>
</evidence>
<dbReference type="Proteomes" id="UP000199469">
    <property type="component" value="Unassembled WGS sequence"/>
</dbReference>
<dbReference type="Pfam" id="PF20041">
    <property type="entry name" value="DUF6443"/>
    <property type="match status" value="1"/>
</dbReference>
<dbReference type="EMBL" id="FOIU01000001">
    <property type="protein sequence ID" value="SEW25316.1"/>
    <property type="molecule type" value="Genomic_DNA"/>
</dbReference>
<feature type="compositionally biased region" description="Basic and acidic residues" evidence="1">
    <location>
        <begin position="1214"/>
        <end position="1230"/>
    </location>
</feature>
<evidence type="ECO:0000259" key="4">
    <source>
        <dbReference type="Pfam" id="PF20041"/>
    </source>
</evidence>
<dbReference type="Pfam" id="PF15545">
    <property type="entry name" value="Ntox8"/>
    <property type="match status" value="1"/>
</dbReference>
<reference evidence="6" key="1">
    <citation type="submission" date="2016-10" db="EMBL/GenBank/DDBJ databases">
        <authorList>
            <person name="Varghese N."/>
            <person name="Submissions S."/>
        </authorList>
    </citation>
    <scope>NUCLEOTIDE SEQUENCE [LARGE SCALE GENOMIC DNA]</scope>
    <source>
        <strain evidence="6">DSM 17724</strain>
    </source>
</reference>
<dbReference type="NCBIfam" id="TIGR03696">
    <property type="entry name" value="Rhs_assc_core"/>
    <property type="match status" value="1"/>
</dbReference>
<sequence length="1230" mass="135865">MKKYIITKAFSFLGLLVAGMSYAQSNDNYVQSITCLNDDCTKKSETITYFDGLGRAKQIINVKGTPTGKDLVTPVTYDGFGRQVKNILPVPVATQNSLIHSGITNESTANSYYGVSNAFTEKEIENSPLDRVLQQANPGEAWKMSSGKTQKFKYEANTGNEVKAFFTTTSTNTVNGVSNTVSALSVSSANSGFYPAGTLYKNTVTDEDGNAVVQYQNGRGQTVLIRRNDGSQNIDTYYVFNEYNQQAFIIPPKAVKQIEQNNNIITDNILNELCYQYRYDGLDRQVEKKLPGKDWEYSVYDKQDRLVLTQDGLLRTVNNNFNSKGWIFNKYDESGRVVYTGFYPNSDSRQTIQNQVNTITTSSLNNETRITNPIVLSGTNLYYRNLAFPSAGITLLTVNYYDSYPSEAPPIPQTILGQYVLPQTLDANNDASTNGILTASYVKNIEDNNWTKAYNYYDSMGRLISTSTINHLGGYTKTETELDFAGVPQKKNTYHLRKQGETGVTVQERFVYDSQNRLLQHFHQVDSNPEELLAENSYNDLSQLINKKVGAVSGSAPLQSIDYDYNIRGWLTDVNKNQMGVSDLSGKLFSYKIKYTNRDGIENPDPAQFSGKNVLPKYNGNIAEVDWRAVETLGVNPSATPKRYGYAYDKLDRLTAGFYQNPNNPYSKENTESLSYDPNGNIANLYRTSVMEYGGNTATVIDNLDYTYLGNQAIKIQDNSGNSTGYEGTAGNPIDFDVNGNMKNMIDKSIASIGYNYLNRPNSVNINLGQVTTDIATKYRADGIKVRKETTKSSIGIGGTTSSKETTDYLDGFQYYNITGGNDGGGGSESRMITRAFEPQAFTPIEIADPTIQPIGGEWTGSLTPTKTPDLQFFPTEEGFYDYVKNQYIYQYKDHLGNVRVSFARNSAGALTIVDSNDYYPFGMNHLKTGNAYFGQSSFKNYKFGKKELQEFGAYDFEARLYWQEVERFGQIDAEAEEMPYISPYAFGLNNPIKFTDPDGNAPEETVENCCQHLKGFALTVTDNILGTNLRNKYAVNSKEYRDGVNNGHGATIALSAIMAVDGGASIGGGTAGLAVSGAASSTGVGSIPGAAGATISGGAILKGTIEVAGAGVILKNTIDHMKSDKNNSSASSNKGRSGKQARLRELSTDPKLGKADKGWLKSDINKVTKGKRTTIRNPPGKDLAHERGREAAKGYSYEYSNLQDRVLHRRQHKYDNGGRKNKERPVKKD</sequence>
<dbReference type="AlphaFoldDB" id="A0A1I0QE28"/>